<dbReference type="PANTHER" id="PTHR47469">
    <property type="entry name" value="MONOOXYGENASE-LIKE"/>
    <property type="match status" value="1"/>
</dbReference>
<keyword evidence="3" id="KW-1185">Reference proteome</keyword>
<dbReference type="Gene3D" id="3.30.9.60">
    <property type="match status" value="1"/>
</dbReference>
<dbReference type="SUPFAM" id="SSF51905">
    <property type="entry name" value="FAD/NAD(P)-binding domain"/>
    <property type="match status" value="1"/>
</dbReference>
<evidence type="ECO:0000313" key="3">
    <source>
        <dbReference type="Proteomes" id="UP001345013"/>
    </source>
</evidence>
<accession>A0ABR0JWF7</accession>
<comment type="caution">
    <text evidence="2">The sequence shown here is derived from an EMBL/GenBank/DDBJ whole genome shotgun (WGS) entry which is preliminary data.</text>
</comment>
<evidence type="ECO:0000259" key="1">
    <source>
        <dbReference type="Pfam" id="PF22607"/>
    </source>
</evidence>
<dbReference type="InterPro" id="IPR053212">
    <property type="entry name" value="DHP_3-monooxygenase"/>
</dbReference>
<gene>
    <name evidence="2" type="ORF">LTR24_009749</name>
</gene>
<reference evidence="2 3" key="1">
    <citation type="submission" date="2023-08" db="EMBL/GenBank/DDBJ databases">
        <title>Black Yeasts Isolated from many extreme environments.</title>
        <authorList>
            <person name="Coleine C."/>
            <person name="Stajich J.E."/>
            <person name="Selbmann L."/>
        </authorList>
    </citation>
    <scope>NUCLEOTIDE SEQUENCE [LARGE SCALE GENOMIC DNA]</scope>
    <source>
        <strain evidence="2 3">CCFEE 5885</strain>
    </source>
</reference>
<sequence>MTVTNGDAHNGNLPPAKKLHFIIVGGSLGGLSIGLALKDIGHDTTILERNPEKLLHNQGAGIVAGGDSLEFLKRYNRCDRPVAVSSQKRQYYDKDGQVVHERVMTQNMTSWDLTYFLMRANYDGVKSNYCDVPEPLPHHGKAVHLHGHKVTSFEAIPDGGVRVHYIDTRSGSNNAGTMDGDILIAADGPSSTIRSNLFPDSQRTFAGYCALRGTVPEHAVTSPTLLAFRERFAFFHAPGIQILAYLIPGINGTVEPGQRLINFVYYTLFPEGSKELDEILTDKDGVRHRITMPPGKTDPKAWEKQKAIARDRLPPQFAEIICATKAPFVQAITDVPPPPANSALDDRVVLIGDALAGFRPHTVASTSQACFDAMTYAEFIAGKISSEEWKRQTMGYARFTQDRGVKMGVRSQFGEEGEDGKWRALSLEELIRDRDEASVPRREQVWPEWTTRI</sequence>
<dbReference type="Pfam" id="PF22607">
    <property type="entry name" value="FAD_binding-like"/>
    <property type="match status" value="1"/>
</dbReference>
<dbReference type="InterPro" id="IPR054707">
    <property type="entry name" value="DhpH_subs-bd"/>
</dbReference>
<organism evidence="2 3">
    <name type="scientific">Lithohypha guttulata</name>
    <dbReference type="NCBI Taxonomy" id="1690604"/>
    <lineage>
        <taxon>Eukaryota</taxon>
        <taxon>Fungi</taxon>
        <taxon>Dikarya</taxon>
        <taxon>Ascomycota</taxon>
        <taxon>Pezizomycotina</taxon>
        <taxon>Eurotiomycetes</taxon>
        <taxon>Chaetothyriomycetidae</taxon>
        <taxon>Chaetothyriales</taxon>
        <taxon>Trichomeriaceae</taxon>
        <taxon>Lithohypha</taxon>
    </lineage>
</organism>
<feature type="domain" description="2,6-dihydroxypyridine 3-monooxygenase substrate binding" evidence="1">
    <location>
        <begin position="205"/>
        <end position="334"/>
    </location>
</feature>
<dbReference type="Proteomes" id="UP001345013">
    <property type="component" value="Unassembled WGS sequence"/>
</dbReference>
<dbReference type="Gene3D" id="3.50.50.60">
    <property type="entry name" value="FAD/NAD(P)-binding domain"/>
    <property type="match status" value="1"/>
</dbReference>
<dbReference type="SUPFAM" id="SSF54373">
    <property type="entry name" value="FAD-linked reductases, C-terminal domain"/>
    <property type="match status" value="1"/>
</dbReference>
<protein>
    <recommendedName>
        <fullName evidence="1">2,6-dihydroxypyridine 3-monooxygenase substrate binding domain-containing protein</fullName>
    </recommendedName>
</protein>
<proteinExistence type="predicted"/>
<dbReference type="EMBL" id="JAVRRG010000233">
    <property type="protein sequence ID" value="KAK5075933.1"/>
    <property type="molecule type" value="Genomic_DNA"/>
</dbReference>
<evidence type="ECO:0000313" key="2">
    <source>
        <dbReference type="EMBL" id="KAK5075933.1"/>
    </source>
</evidence>
<dbReference type="InterPro" id="IPR036188">
    <property type="entry name" value="FAD/NAD-bd_sf"/>
</dbReference>
<name>A0ABR0JWF7_9EURO</name>
<dbReference type="PANTHER" id="PTHR47469:SF2">
    <property type="entry name" value="OS06G0597600 PROTEIN"/>
    <property type="match status" value="1"/>
</dbReference>